<evidence type="ECO:0000313" key="4">
    <source>
        <dbReference type="Proteomes" id="UP000298111"/>
    </source>
</evidence>
<feature type="domain" description="CYTH" evidence="2">
    <location>
        <begin position="1"/>
        <end position="75"/>
    </location>
</feature>
<feature type="region of interest" description="Disordered" evidence="1">
    <location>
        <begin position="54"/>
        <end position="75"/>
    </location>
</feature>
<comment type="caution">
    <text evidence="3">The sequence shown here is derived from an EMBL/GenBank/DDBJ whole genome shotgun (WGS) entry which is preliminary data.</text>
</comment>
<dbReference type="EMBL" id="RCIY01000046">
    <property type="protein sequence ID" value="TGG84484.1"/>
    <property type="molecule type" value="Genomic_DNA"/>
</dbReference>
<dbReference type="Pfam" id="PF01928">
    <property type="entry name" value="CYTH"/>
    <property type="match status" value="1"/>
</dbReference>
<evidence type="ECO:0000313" key="3">
    <source>
        <dbReference type="EMBL" id="TGG84484.1"/>
    </source>
</evidence>
<dbReference type="Gene3D" id="2.40.320.10">
    <property type="entry name" value="Hypothetical Protein Pfu-838710-001"/>
    <property type="match status" value="1"/>
</dbReference>
<organism evidence="3 4">
    <name type="scientific">Streptomyces albus</name>
    <dbReference type="NCBI Taxonomy" id="1888"/>
    <lineage>
        <taxon>Bacteria</taxon>
        <taxon>Bacillati</taxon>
        <taxon>Actinomycetota</taxon>
        <taxon>Actinomycetes</taxon>
        <taxon>Kitasatosporales</taxon>
        <taxon>Streptomycetaceae</taxon>
        <taxon>Streptomyces</taxon>
    </lineage>
</organism>
<dbReference type="RefSeq" id="WP_135566917.1">
    <property type="nucleotide sequence ID" value="NZ_CP103060.1"/>
</dbReference>
<name>A0A8H1LGC4_9ACTN</name>
<dbReference type="SUPFAM" id="SSF55154">
    <property type="entry name" value="CYTH-like phosphatases"/>
    <property type="match status" value="1"/>
</dbReference>
<feature type="compositionally biased region" description="Basic and acidic residues" evidence="1">
    <location>
        <begin position="57"/>
        <end position="75"/>
    </location>
</feature>
<sequence length="75" mass="8561">MIEAELKARVRDPEAVRRGLEEHAEGRAEVYRDTYYDTPDGSLGARDAELRVGTVRGDNEVFPEPRECRQSHSMN</sequence>
<dbReference type="AlphaFoldDB" id="A0A8H1LGC4"/>
<dbReference type="PROSITE" id="PS51707">
    <property type="entry name" value="CYTH"/>
    <property type="match status" value="1"/>
</dbReference>
<accession>A0A8H1LGC4</accession>
<evidence type="ECO:0000256" key="1">
    <source>
        <dbReference type="SAM" id="MobiDB-lite"/>
    </source>
</evidence>
<evidence type="ECO:0000259" key="2">
    <source>
        <dbReference type="PROSITE" id="PS51707"/>
    </source>
</evidence>
<reference evidence="3 4" key="1">
    <citation type="submission" date="2018-10" db="EMBL/GenBank/DDBJ databases">
        <title>Isolation of pseudouridimycin from Streptomyces albus DSM 40763.</title>
        <authorList>
            <person name="Rosenqvist P."/>
            <person name="Metsae-Ketelae M."/>
            <person name="Virta P."/>
        </authorList>
    </citation>
    <scope>NUCLEOTIDE SEQUENCE [LARGE SCALE GENOMIC DNA]</scope>
    <source>
        <strain evidence="3 4">DSM 40763</strain>
    </source>
</reference>
<dbReference type="InterPro" id="IPR023577">
    <property type="entry name" value="CYTH_domain"/>
</dbReference>
<gene>
    <name evidence="3" type="ORF">D8771_11380</name>
</gene>
<dbReference type="InterPro" id="IPR033469">
    <property type="entry name" value="CYTH-like_dom_sf"/>
</dbReference>
<dbReference type="GeneID" id="75183282"/>
<protein>
    <submittedName>
        <fullName evidence="3">CYTH domain-containing protein</fullName>
    </submittedName>
</protein>
<proteinExistence type="predicted"/>
<dbReference type="Proteomes" id="UP000298111">
    <property type="component" value="Unassembled WGS sequence"/>
</dbReference>